<accession>A0ABT8R8D5</accession>
<protein>
    <submittedName>
        <fullName evidence="1">DUF2490 domain-containing protein</fullName>
    </submittedName>
</protein>
<gene>
    <name evidence="1" type="ORF">Q0590_16915</name>
</gene>
<sequence>MHTNKITTQWLGWYHLEGVLDISPKWQTVLELEDRRFQYVSNEHQYFSRFQLTYKLNKVLSAGAGFAYFGQEADSLRSFDDPLGTELRPHQQLSFEKENNRHTWLFRLRLEERFLRDITAVEIDNTYSLTFRLRLRPEWQFTLIKQKKDDASLVDFTLYDEFMIQAGNEANLFNQNRLYGGFIYSPSKSVTVEAGYLNAFQLRDSGDAYWSRHIIRLGLIFQWQLHP</sequence>
<organism evidence="1 2">
    <name type="scientific">Rhodocytophaga aerolata</name>
    <dbReference type="NCBI Taxonomy" id="455078"/>
    <lineage>
        <taxon>Bacteria</taxon>
        <taxon>Pseudomonadati</taxon>
        <taxon>Bacteroidota</taxon>
        <taxon>Cytophagia</taxon>
        <taxon>Cytophagales</taxon>
        <taxon>Rhodocytophagaceae</taxon>
        <taxon>Rhodocytophaga</taxon>
    </lineage>
</organism>
<keyword evidence="2" id="KW-1185">Reference proteome</keyword>
<proteinExistence type="predicted"/>
<name>A0ABT8R8D5_9BACT</name>
<dbReference type="RefSeq" id="WP_302038761.1">
    <property type="nucleotide sequence ID" value="NZ_JAUKPO010000009.1"/>
</dbReference>
<dbReference type="EMBL" id="JAUKPO010000009">
    <property type="protein sequence ID" value="MDO1447956.1"/>
    <property type="molecule type" value="Genomic_DNA"/>
</dbReference>
<evidence type="ECO:0000313" key="2">
    <source>
        <dbReference type="Proteomes" id="UP001168528"/>
    </source>
</evidence>
<dbReference type="InterPro" id="IPR019619">
    <property type="entry name" value="DUF2490"/>
</dbReference>
<dbReference type="Proteomes" id="UP001168528">
    <property type="component" value="Unassembled WGS sequence"/>
</dbReference>
<evidence type="ECO:0000313" key="1">
    <source>
        <dbReference type="EMBL" id="MDO1447956.1"/>
    </source>
</evidence>
<comment type="caution">
    <text evidence="1">The sequence shown here is derived from an EMBL/GenBank/DDBJ whole genome shotgun (WGS) entry which is preliminary data.</text>
</comment>
<dbReference type="Pfam" id="PF10677">
    <property type="entry name" value="DUF2490"/>
    <property type="match status" value="1"/>
</dbReference>
<reference evidence="1" key="1">
    <citation type="submission" date="2023-07" db="EMBL/GenBank/DDBJ databases">
        <title>The genome sequence of Rhodocytophaga aerolata KACC 12507.</title>
        <authorList>
            <person name="Zhang X."/>
        </authorList>
    </citation>
    <scope>NUCLEOTIDE SEQUENCE</scope>
    <source>
        <strain evidence="1">KACC 12507</strain>
    </source>
</reference>